<dbReference type="EMBL" id="NEVH01013572">
    <property type="protein sequence ID" value="PNF28530.1"/>
    <property type="molecule type" value="Genomic_DNA"/>
</dbReference>
<dbReference type="AlphaFoldDB" id="A0A2J7QIX2"/>
<proteinExistence type="predicted"/>
<comment type="caution">
    <text evidence="1">The sequence shown here is derived from an EMBL/GenBank/DDBJ whole genome shotgun (WGS) entry which is preliminary data.</text>
</comment>
<evidence type="ECO:0000313" key="1">
    <source>
        <dbReference type="EMBL" id="PNF28530.1"/>
    </source>
</evidence>
<dbReference type="InterPro" id="IPR053729">
    <property type="entry name" value="MAD2L1BP_domain_sf"/>
</dbReference>
<reference evidence="1 2" key="1">
    <citation type="submission" date="2017-12" db="EMBL/GenBank/DDBJ databases">
        <title>Hemimetabolous genomes reveal molecular basis of termite eusociality.</title>
        <authorList>
            <person name="Harrison M.C."/>
            <person name="Jongepier E."/>
            <person name="Robertson H.M."/>
            <person name="Arning N."/>
            <person name="Bitard-Feildel T."/>
            <person name="Chao H."/>
            <person name="Childers C.P."/>
            <person name="Dinh H."/>
            <person name="Doddapaneni H."/>
            <person name="Dugan S."/>
            <person name="Gowin J."/>
            <person name="Greiner C."/>
            <person name="Han Y."/>
            <person name="Hu H."/>
            <person name="Hughes D.S.T."/>
            <person name="Huylmans A.-K."/>
            <person name="Kemena C."/>
            <person name="Kremer L.P.M."/>
            <person name="Lee S.L."/>
            <person name="Lopez-Ezquerra A."/>
            <person name="Mallet L."/>
            <person name="Monroy-Kuhn J.M."/>
            <person name="Moser A."/>
            <person name="Murali S.C."/>
            <person name="Muzny D.M."/>
            <person name="Otani S."/>
            <person name="Piulachs M.-D."/>
            <person name="Poelchau M."/>
            <person name="Qu J."/>
            <person name="Schaub F."/>
            <person name="Wada-Katsumata A."/>
            <person name="Worley K.C."/>
            <person name="Xie Q."/>
            <person name="Ylla G."/>
            <person name="Poulsen M."/>
            <person name="Gibbs R.A."/>
            <person name="Schal C."/>
            <person name="Richards S."/>
            <person name="Belles X."/>
            <person name="Korb J."/>
            <person name="Bornberg-Bauer E."/>
        </authorList>
    </citation>
    <scope>NUCLEOTIDE SEQUENCE [LARGE SCALE GENOMIC DNA]</scope>
    <source>
        <tissue evidence="1">Whole body</tissue>
    </source>
</reference>
<dbReference type="OrthoDB" id="6334764at2759"/>
<accession>A0A2J7QIX2</accession>
<dbReference type="InParanoid" id="A0A2J7QIX2"/>
<dbReference type="Gene3D" id="3.30.900.20">
    <property type="match status" value="1"/>
</dbReference>
<organism evidence="1 2">
    <name type="scientific">Cryptotermes secundus</name>
    <dbReference type="NCBI Taxonomy" id="105785"/>
    <lineage>
        <taxon>Eukaryota</taxon>
        <taxon>Metazoa</taxon>
        <taxon>Ecdysozoa</taxon>
        <taxon>Arthropoda</taxon>
        <taxon>Hexapoda</taxon>
        <taxon>Insecta</taxon>
        <taxon>Pterygota</taxon>
        <taxon>Neoptera</taxon>
        <taxon>Polyneoptera</taxon>
        <taxon>Dictyoptera</taxon>
        <taxon>Blattodea</taxon>
        <taxon>Blattoidea</taxon>
        <taxon>Termitoidae</taxon>
        <taxon>Kalotermitidae</taxon>
        <taxon>Cryptotermitinae</taxon>
        <taxon>Cryptotermes</taxon>
    </lineage>
</organism>
<evidence type="ECO:0000313" key="2">
    <source>
        <dbReference type="Proteomes" id="UP000235965"/>
    </source>
</evidence>
<name>A0A2J7QIX2_9NEOP</name>
<keyword evidence="2" id="KW-1185">Reference proteome</keyword>
<gene>
    <name evidence="1" type="ORF">B7P43_G14445</name>
</gene>
<sequence>METDQKQSESKILLNLVRCLVLSEDLEGMLDQSLIPTNMYVMLKRKEGRQSEWFVPKDSYSLPFCGRQAIILLSEQVEQQVDSDTFCKKTTGSQPGDVPVDTETQQEPLLEFGNLHIVTKSTQWFQSRVCLKGFKHCKNSGL</sequence>
<dbReference type="Proteomes" id="UP000235965">
    <property type="component" value="Unassembled WGS sequence"/>
</dbReference>
<protein>
    <submittedName>
        <fullName evidence="1">Uncharacterized protein</fullName>
    </submittedName>
</protein>